<dbReference type="EMBL" id="JANJQO010000309">
    <property type="protein sequence ID" value="KAJ2979159.1"/>
    <property type="molecule type" value="Genomic_DNA"/>
</dbReference>
<evidence type="ECO:0000313" key="1">
    <source>
        <dbReference type="EMBL" id="KAJ2979159.1"/>
    </source>
</evidence>
<evidence type="ECO:0000313" key="2">
    <source>
        <dbReference type="Proteomes" id="UP001143910"/>
    </source>
</evidence>
<proteinExistence type="predicted"/>
<accession>A0ACC1NJS6</accession>
<reference evidence="1" key="1">
    <citation type="submission" date="2022-08" db="EMBL/GenBank/DDBJ databases">
        <title>Genome Sequence of Lecanicillium fungicola.</title>
        <authorList>
            <person name="Buettner E."/>
        </authorList>
    </citation>
    <scope>NUCLEOTIDE SEQUENCE</scope>
    <source>
        <strain evidence="1">Babe33</strain>
    </source>
</reference>
<protein>
    <submittedName>
        <fullName evidence="1">Uncharacterized protein</fullName>
    </submittedName>
</protein>
<keyword evidence="2" id="KW-1185">Reference proteome</keyword>
<organism evidence="1 2">
    <name type="scientific">Zarea fungicola</name>
    <dbReference type="NCBI Taxonomy" id="93591"/>
    <lineage>
        <taxon>Eukaryota</taxon>
        <taxon>Fungi</taxon>
        <taxon>Dikarya</taxon>
        <taxon>Ascomycota</taxon>
        <taxon>Pezizomycotina</taxon>
        <taxon>Sordariomycetes</taxon>
        <taxon>Hypocreomycetidae</taxon>
        <taxon>Hypocreales</taxon>
        <taxon>Cordycipitaceae</taxon>
        <taxon>Zarea</taxon>
    </lineage>
</organism>
<dbReference type="Proteomes" id="UP001143910">
    <property type="component" value="Unassembled WGS sequence"/>
</dbReference>
<comment type="caution">
    <text evidence="1">The sequence shown here is derived from an EMBL/GenBank/DDBJ whole genome shotgun (WGS) entry which is preliminary data.</text>
</comment>
<sequence>MSSDNGSQVEAIFNTPQSRTELYKDLLALQKLGWKDDGKQVHKYLADNINRVPPKEDAEPTLVSVLLRLYDSAGKERKEVVDGIISDIISRLPDPLIAEKGDSNQDTPLHSAVSARNRVIVLKLIQRNPDFTAQNLRGKNPLHLAARAGSLPIVKELVSGDATGASLLGQDEAAKTPIFLACEHRHEKVANYLLKASPRSTLIQDHNGYNALHMSARRGLLSVLQTQFETLEKTNELPKEEESLHERGEIAEENLATDSPSRRQSIAPLTGIGVPDSSILECRTKNGNTLLHVACAHNHLRVVEFLLQNNADPTSLSNAGKSCLRSALSAGHLEIGQRLLQEAAVSGTLNQLDGSGSSLLYIACSQMEAQAIEILLNAGADCALPNRDFSTPISEAIASDKPTNLSILLSSGSYQAKPLDSVTYKTKDGKPSTALHLACQLGRQRCLELLLQHDVNPNIKDAEGKTALHEASRLGSYSAVNALFDMSTPQHDVRVNEVDYSEWSALHYASYQLSDNDKSAYRRPDISGDKSSAFESRNGPYEDVLRHLLHRGADISLLNADGDLALHLAASQGHANRVHQLLQYLPRVEDGSKHILQKLNKHGATPLACALRKRHPGVARLLAEAMTKIRFQDTQEMEDEIFWLAEKEQTCDIISEILLKGKHMQSRRRTTLVSRTPLVLAVILGSAKLVWHLLLNSIPGPARDYNIKVAIGAAHDERDDYIVALGEEFGTGTDGSSTAGTSAHASNEFSFKTQNNAATQEHLKRYSDILDILHNPPATGRLGRAPIPASEPHYDEKSQPARFVDKYRVELVDCYNDSFLRRSTTVKEALYDVGPNNIMKAASQRTQELQAEFLGLEKPQGVVREKHPPNFLWIHLAANNIKWLEVSLSLPRDLLKLVIIRDVQDMCMRVNYELQRDNEITEWLSRSYAEVVGSGRETNYMKPHCSARFDKSRRQPRCAAAYMPYVAPAWHCENRDYDDLLDHYKSNGCIIHGTRTLDEFFYHVCRMKGIRNTIDDRNKDQILSKALFRRDLKHQRTWVVVNVDQLWIWIPNKDTIITSATHRRDSAYDPAFTAILETLQDAIDTNGSSPQDAFEMANLIMDTCINLLHRQFDVGVSSSARLAEVQAPKLSRPLYEGSASDSSDGSSADSATHQGRGRYLRSIESSYAYDSTDDLANKLRRVCINEIFINATAEAAAQESELYHKFIDGGRAKSRHSSPRGGHAPSSPKDRIKAAQLFREIKDIRDELKMLRVIAEYQKSVQTEYTALLKINPRATVFKDVVEELNEMDKAVEQIETAVNITLNLQQNATAIAQTDAAVYQGQIVLLFTVVTIVFLPMSFFTSLFAVQVDSFLQTPAWAFGVILGVSSLISATLAGRIHHGIKLQRHRGSSAAQERVAASP</sequence>
<gene>
    <name evidence="1" type="ORF">NQ176_g3419</name>
</gene>
<name>A0ACC1NJS6_9HYPO</name>